<keyword evidence="2" id="KW-0012">Acyltransferase</keyword>
<feature type="transmembrane region" description="Helical" evidence="1">
    <location>
        <begin position="128"/>
        <end position="146"/>
    </location>
</feature>
<dbReference type="EMBL" id="JACHIO010000032">
    <property type="protein sequence ID" value="MBB5066659.1"/>
    <property type="molecule type" value="Genomic_DNA"/>
</dbReference>
<protein>
    <submittedName>
        <fullName evidence="2">Putative acyltransferase</fullName>
    </submittedName>
</protein>
<feature type="transmembrane region" description="Helical" evidence="1">
    <location>
        <begin position="158"/>
        <end position="179"/>
    </location>
</feature>
<proteinExistence type="predicted"/>
<feature type="transmembrane region" description="Helical" evidence="1">
    <location>
        <begin position="324"/>
        <end position="345"/>
    </location>
</feature>
<reference evidence="2 3" key="1">
    <citation type="submission" date="2020-08" db="EMBL/GenBank/DDBJ databases">
        <title>Genomic Encyclopedia of Type Strains, Phase IV (KMG-V): Genome sequencing to study the core and pangenomes of soil and plant-associated prokaryotes.</title>
        <authorList>
            <person name="Whitman W."/>
        </authorList>
    </citation>
    <scope>NUCLEOTIDE SEQUENCE [LARGE SCALE GENOMIC DNA]</scope>
    <source>
        <strain evidence="2 3">X5P3</strain>
    </source>
</reference>
<organism evidence="2 3">
    <name type="scientific">Granulicella mallensis</name>
    <dbReference type="NCBI Taxonomy" id="940614"/>
    <lineage>
        <taxon>Bacteria</taxon>
        <taxon>Pseudomonadati</taxon>
        <taxon>Acidobacteriota</taxon>
        <taxon>Terriglobia</taxon>
        <taxon>Terriglobales</taxon>
        <taxon>Acidobacteriaceae</taxon>
        <taxon>Granulicella</taxon>
    </lineage>
</organism>
<keyword evidence="2" id="KW-0808">Transferase</keyword>
<dbReference type="RefSeq" id="WP_184260613.1">
    <property type="nucleotide sequence ID" value="NZ_JACHIO010000032.1"/>
</dbReference>
<evidence type="ECO:0000256" key="1">
    <source>
        <dbReference type="SAM" id="Phobius"/>
    </source>
</evidence>
<evidence type="ECO:0000313" key="2">
    <source>
        <dbReference type="EMBL" id="MBB5066659.1"/>
    </source>
</evidence>
<sequence length="406" mass="44388">MAKPDLSRNISQHPEGGDVRLVSLDAFRGLIIAGMILVTDPGTYSAVYPQLMHAQWNGATATDMIFPSFLVIIGVAMTFSFASRIERGADRRQLLLHVFTRSVLLILLGLLVNGFPEYNLHTIRIPGILQRIALCYFAGSLLYLAVCGKKGEKAESQSLRRGTVIGAVLAGLLVLYWVLLKGYPVPGFGAGRLDSLGNVAAYFDRKIFGIQHLWAYGLTPGYGVTFDPEGLLSTLPALATLLFGVLAGGWLRTRQPRGRKALVLAAAGVALVLVGLALSPLLPLNKKILTSTFAIFSGGVALLLFAGFYFVLDVKRWRRGVTPLLVFGTNAIFAFVISSIITTLLDRWHLALGDGMFVKAHQWLYAEGFATWMQPIHASLAYALVIVLVNLAIVYPLYRKRIFLRV</sequence>
<dbReference type="GO" id="GO:0016746">
    <property type="term" value="F:acyltransferase activity"/>
    <property type="evidence" value="ECO:0007669"/>
    <property type="project" value="UniProtKB-KW"/>
</dbReference>
<dbReference type="AlphaFoldDB" id="A0A7W7ZVV5"/>
<dbReference type="PANTHER" id="PTHR31061">
    <property type="entry name" value="LD22376P"/>
    <property type="match status" value="1"/>
</dbReference>
<feature type="transmembrane region" description="Helical" evidence="1">
    <location>
        <begin position="94"/>
        <end position="116"/>
    </location>
</feature>
<feature type="transmembrane region" description="Helical" evidence="1">
    <location>
        <begin position="21"/>
        <end position="44"/>
    </location>
</feature>
<feature type="transmembrane region" description="Helical" evidence="1">
    <location>
        <begin position="230"/>
        <end position="250"/>
    </location>
</feature>
<name>A0A7W7ZVV5_9BACT</name>
<feature type="transmembrane region" description="Helical" evidence="1">
    <location>
        <begin position="262"/>
        <end position="282"/>
    </location>
</feature>
<keyword evidence="1" id="KW-1133">Transmembrane helix</keyword>
<dbReference type="PANTHER" id="PTHR31061:SF24">
    <property type="entry name" value="LD22376P"/>
    <property type="match status" value="1"/>
</dbReference>
<accession>A0A7W7ZVV5</accession>
<keyword evidence="1" id="KW-0472">Membrane</keyword>
<feature type="transmembrane region" description="Helical" evidence="1">
    <location>
        <begin position="379"/>
        <end position="398"/>
    </location>
</feature>
<gene>
    <name evidence="2" type="ORF">HDF15_005042</name>
</gene>
<comment type="caution">
    <text evidence="2">The sequence shown here is derived from an EMBL/GenBank/DDBJ whole genome shotgun (WGS) entry which is preliminary data.</text>
</comment>
<feature type="transmembrane region" description="Helical" evidence="1">
    <location>
        <begin position="288"/>
        <end position="312"/>
    </location>
</feature>
<feature type="transmembrane region" description="Helical" evidence="1">
    <location>
        <begin position="64"/>
        <end position="82"/>
    </location>
</feature>
<keyword evidence="1" id="KW-0812">Transmembrane</keyword>
<dbReference type="Proteomes" id="UP000584867">
    <property type="component" value="Unassembled WGS sequence"/>
</dbReference>
<evidence type="ECO:0000313" key="3">
    <source>
        <dbReference type="Proteomes" id="UP000584867"/>
    </source>
</evidence>